<name>A0A1I7YAI6_9BILA</name>
<proteinExistence type="predicted"/>
<accession>A0A1I7YAI6</accession>
<keyword evidence="1" id="KW-0812">Transmembrane</keyword>
<evidence type="ECO:0000256" key="1">
    <source>
        <dbReference type="SAM" id="Phobius"/>
    </source>
</evidence>
<keyword evidence="2" id="KW-1185">Reference proteome</keyword>
<evidence type="ECO:0000313" key="3">
    <source>
        <dbReference type="WBParaSite" id="L893_g14337.t1"/>
    </source>
</evidence>
<evidence type="ECO:0000313" key="2">
    <source>
        <dbReference type="Proteomes" id="UP000095287"/>
    </source>
</evidence>
<dbReference type="AlphaFoldDB" id="A0A1I7YAI6"/>
<organism evidence="2 3">
    <name type="scientific">Steinernema glaseri</name>
    <dbReference type="NCBI Taxonomy" id="37863"/>
    <lineage>
        <taxon>Eukaryota</taxon>
        <taxon>Metazoa</taxon>
        <taxon>Ecdysozoa</taxon>
        <taxon>Nematoda</taxon>
        <taxon>Chromadorea</taxon>
        <taxon>Rhabditida</taxon>
        <taxon>Tylenchina</taxon>
        <taxon>Panagrolaimomorpha</taxon>
        <taxon>Strongyloidoidea</taxon>
        <taxon>Steinernematidae</taxon>
        <taxon>Steinernema</taxon>
    </lineage>
</organism>
<keyword evidence="1" id="KW-0472">Membrane</keyword>
<keyword evidence="1" id="KW-1133">Transmembrane helix</keyword>
<dbReference type="Proteomes" id="UP000095287">
    <property type="component" value="Unplaced"/>
</dbReference>
<sequence>MMASICSGEEPVFAELVNNSKLYCYWIQREIINFHGYLVKDTTLIGMLLDINFSDIHEATATFYNILIPFLDVLLAFMTLMPARS</sequence>
<protein>
    <submittedName>
        <fullName evidence="3">Transmembrane protein</fullName>
    </submittedName>
</protein>
<reference evidence="3" key="1">
    <citation type="submission" date="2016-11" db="UniProtKB">
        <authorList>
            <consortium name="WormBaseParasite"/>
        </authorList>
    </citation>
    <scope>IDENTIFICATION</scope>
</reference>
<feature type="transmembrane region" description="Helical" evidence="1">
    <location>
        <begin position="63"/>
        <end position="83"/>
    </location>
</feature>
<dbReference type="WBParaSite" id="L893_g14337.t1">
    <property type="protein sequence ID" value="L893_g14337.t1"/>
    <property type="gene ID" value="L893_g14337"/>
</dbReference>